<evidence type="ECO:0000256" key="4">
    <source>
        <dbReference type="ARBA" id="ARBA00022771"/>
    </source>
</evidence>
<dbReference type="AlphaFoldDB" id="A0A8X6HT13"/>
<accession>A0A8X6HT13</accession>
<reference evidence="9" key="1">
    <citation type="submission" date="2020-07" db="EMBL/GenBank/DDBJ databases">
        <title>Multicomponent nature underlies the extraordinary mechanical properties of spider dragline silk.</title>
        <authorList>
            <person name="Kono N."/>
            <person name="Nakamura H."/>
            <person name="Mori M."/>
            <person name="Yoshida Y."/>
            <person name="Ohtoshi R."/>
            <person name="Malay A.D."/>
            <person name="Moran D.A.P."/>
            <person name="Tomita M."/>
            <person name="Numata K."/>
            <person name="Arakawa K."/>
        </authorList>
    </citation>
    <scope>NUCLEOTIDE SEQUENCE</scope>
</reference>
<keyword evidence="5" id="KW-0862">Zinc</keyword>
<dbReference type="GO" id="GO:0000978">
    <property type="term" value="F:RNA polymerase II cis-regulatory region sequence-specific DNA binding"/>
    <property type="evidence" value="ECO:0007669"/>
    <property type="project" value="TreeGrafter"/>
</dbReference>
<dbReference type="GO" id="GO:0005634">
    <property type="term" value="C:nucleus"/>
    <property type="evidence" value="ECO:0007669"/>
    <property type="project" value="UniProtKB-SubCell"/>
</dbReference>
<dbReference type="PROSITE" id="PS50157">
    <property type="entry name" value="ZINC_FINGER_C2H2_2"/>
    <property type="match status" value="1"/>
</dbReference>
<keyword evidence="6" id="KW-0539">Nucleus</keyword>
<dbReference type="PROSITE" id="PS00028">
    <property type="entry name" value="ZINC_FINGER_C2H2_1"/>
    <property type="match status" value="1"/>
</dbReference>
<dbReference type="Pfam" id="PF00096">
    <property type="entry name" value="zf-C2H2"/>
    <property type="match status" value="1"/>
</dbReference>
<dbReference type="SUPFAM" id="SSF57667">
    <property type="entry name" value="beta-beta-alpha zinc fingers"/>
    <property type="match status" value="1"/>
</dbReference>
<keyword evidence="2" id="KW-0479">Metal-binding</keyword>
<evidence type="ECO:0000256" key="5">
    <source>
        <dbReference type="ARBA" id="ARBA00022833"/>
    </source>
</evidence>
<gene>
    <name evidence="9" type="ORF">TNCT_4511</name>
</gene>
<dbReference type="InterPro" id="IPR036236">
    <property type="entry name" value="Znf_C2H2_sf"/>
</dbReference>
<evidence type="ECO:0000313" key="9">
    <source>
        <dbReference type="EMBL" id="GFQ64680.1"/>
    </source>
</evidence>
<keyword evidence="10" id="KW-1185">Reference proteome</keyword>
<proteinExistence type="predicted"/>
<evidence type="ECO:0000259" key="8">
    <source>
        <dbReference type="PROSITE" id="PS50157"/>
    </source>
</evidence>
<dbReference type="InterPro" id="IPR013087">
    <property type="entry name" value="Znf_C2H2_type"/>
</dbReference>
<sequence length="166" mass="18987">MAEATVHRTAVEFSYFCAACKDGFRNSKRSFDTISSEDSEFTCLKCGKTFSSGFKTKKIHSRDALPYSCDDCGKKFRTSTLLQYHSYKHSLAWPLRCFICQKGFAADSQLKRHLVTETFDCSQCPKSFRANACPHWRPKFLLDKDEIKCKKCSRGSSATKYLTYTT</sequence>
<protein>
    <recommendedName>
        <fullName evidence="8">C2H2-type domain-containing protein</fullName>
    </recommendedName>
</protein>
<evidence type="ECO:0000256" key="2">
    <source>
        <dbReference type="ARBA" id="ARBA00022723"/>
    </source>
</evidence>
<dbReference type="SMART" id="SM00355">
    <property type="entry name" value="ZnF_C2H2"/>
    <property type="match status" value="2"/>
</dbReference>
<dbReference type="PANTHER" id="PTHR23226:SF416">
    <property type="entry name" value="FI01424P"/>
    <property type="match status" value="1"/>
</dbReference>
<keyword evidence="4 7" id="KW-0863">Zinc-finger</keyword>
<dbReference type="PANTHER" id="PTHR23226">
    <property type="entry name" value="ZINC FINGER AND SCAN DOMAIN-CONTAINING"/>
    <property type="match status" value="1"/>
</dbReference>
<dbReference type="Gene3D" id="3.30.160.60">
    <property type="entry name" value="Classic Zinc Finger"/>
    <property type="match status" value="2"/>
</dbReference>
<dbReference type="GO" id="GO:0008270">
    <property type="term" value="F:zinc ion binding"/>
    <property type="evidence" value="ECO:0007669"/>
    <property type="project" value="UniProtKB-KW"/>
</dbReference>
<dbReference type="Proteomes" id="UP000887116">
    <property type="component" value="Unassembled WGS sequence"/>
</dbReference>
<feature type="domain" description="C2H2-type" evidence="8">
    <location>
        <begin position="67"/>
        <end position="94"/>
    </location>
</feature>
<dbReference type="EMBL" id="BMAO01000138">
    <property type="protein sequence ID" value="GFQ64680.1"/>
    <property type="molecule type" value="Genomic_DNA"/>
</dbReference>
<evidence type="ECO:0000256" key="6">
    <source>
        <dbReference type="ARBA" id="ARBA00023242"/>
    </source>
</evidence>
<evidence type="ECO:0000256" key="3">
    <source>
        <dbReference type="ARBA" id="ARBA00022737"/>
    </source>
</evidence>
<evidence type="ECO:0000256" key="1">
    <source>
        <dbReference type="ARBA" id="ARBA00004123"/>
    </source>
</evidence>
<comment type="subcellular location">
    <subcellularLocation>
        <location evidence="1">Nucleus</location>
    </subcellularLocation>
</comment>
<dbReference type="OrthoDB" id="3565419at2759"/>
<organism evidence="9 10">
    <name type="scientific">Trichonephila clavata</name>
    <name type="common">Joro spider</name>
    <name type="synonym">Nephila clavata</name>
    <dbReference type="NCBI Taxonomy" id="2740835"/>
    <lineage>
        <taxon>Eukaryota</taxon>
        <taxon>Metazoa</taxon>
        <taxon>Ecdysozoa</taxon>
        <taxon>Arthropoda</taxon>
        <taxon>Chelicerata</taxon>
        <taxon>Arachnida</taxon>
        <taxon>Araneae</taxon>
        <taxon>Araneomorphae</taxon>
        <taxon>Entelegynae</taxon>
        <taxon>Araneoidea</taxon>
        <taxon>Nephilidae</taxon>
        <taxon>Trichonephila</taxon>
    </lineage>
</organism>
<evidence type="ECO:0000256" key="7">
    <source>
        <dbReference type="PROSITE-ProRule" id="PRU00042"/>
    </source>
</evidence>
<dbReference type="GO" id="GO:0000981">
    <property type="term" value="F:DNA-binding transcription factor activity, RNA polymerase II-specific"/>
    <property type="evidence" value="ECO:0007669"/>
    <property type="project" value="TreeGrafter"/>
</dbReference>
<evidence type="ECO:0000313" key="10">
    <source>
        <dbReference type="Proteomes" id="UP000887116"/>
    </source>
</evidence>
<keyword evidence="3" id="KW-0677">Repeat</keyword>
<dbReference type="FunFam" id="3.30.160.60:FF:000446">
    <property type="entry name" value="Zinc finger protein"/>
    <property type="match status" value="1"/>
</dbReference>
<name>A0A8X6HT13_TRICU</name>
<comment type="caution">
    <text evidence="9">The sequence shown here is derived from an EMBL/GenBank/DDBJ whole genome shotgun (WGS) entry which is preliminary data.</text>
</comment>